<protein>
    <recommendedName>
        <fullName evidence="3">DNA-binding transcriptional regulator</fullName>
    </recommendedName>
</protein>
<dbReference type="EMBL" id="MEYH01000022">
    <property type="protein sequence ID" value="OGD16908.1"/>
    <property type="molecule type" value="Genomic_DNA"/>
</dbReference>
<dbReference type="STRING" id="1797291.A2V47_05795"/>
<evidence type="ECO:0000313" key="1">
    <source>
        <dbReference type="EMBL" id="OGD16908.1"/>
    </source>
</evidence>
<gene>
    <name evidence="1" type="ORF">A2V47_05795</name>
</gene>
<dbReference type="InterPro" id="IPR010921">
    <property type="entry name" value="Trp_repressor/repl_initiator"/>
</dbReference>
<comment type="caution">
    <text evidence="1">The sequence shown here is derived from an EMBL/GenBank/DDBJ whole genome shotgun (WGS) entry which is preliminary data.</text>
</comment>
<dbReference type="Proteomes" id="UP000177701">
    <property type="component" value="Unassembled WGS sequence"/>
</dbReference>
<dbReference type="AlphaFoldDB" id="A0A1F5AEU1"/>
<accession>A0A1F5AEU1</accession>
<dbReference type="GO" id="GO:0003700">
    <property type="term" value="F:DNA-binding transcription factor activity"/>
    <property type="evidence" value="ECO:0007669"/>
    <property type="project" value="InterPro"/>
</dbReference>
<dbReference type="SUPFAM" id="SSF48295">
    <property type="entry name" value="TrpR-like"/>
    <property type="match status" value="1"/>
</dbReference>
<dbReference type="InterPro" id="IPR013368">
    <property type="entry name" value="YecD_YerC"/>
</dbReference>
<dbReference type="Gene3D" id="1.10.1270.10">
    <property type="entry name" value="TrpR-like"/>
    <property type="match status" value="1"/>
</dbReference>
<name>A0A1F5AEU1_9BACT</name>
<organism evidence="1 2">
    <name type="scientific">Candidatus Sediminicultor quintus</name>
    <dbReference type="NCBI Taxonomy" id="1797291"/>
    <lineage>
        <taxon>Bacteria</taxon>
        <taxon>Pseudomonadati</taxon>
        <taxon>Atribacterota</taxon>
        <taxon>Candidatus Phoenicimicrobiia</taxon>
        <taxon>Candidatus Pheonicimicrobiales</taxon>
        <taxon>Candidatus Phoenicimicrobiaceae</taxon>
        <taxon>Candidatus Sediminicultor</taxon>
    </lineage>
</organism>
<dbReference type="PANTHER" id="PTHR40080:SF1">
    <property type="entry name" value="TRPR-LIKE PROTEIN YERC_YECD"/>
    <property type="match status" value="1"/>
</dbReference>
<evidence type="ECO:0000313" key="2">
    <source>
        <dbReference type="Proteomes" id="UP000177701"/>
    </source>
</evidence>
<dbReference type="PANTHER" id="PTHR40080">
    <property type="entry name" value="LMO1763 PROTEIN"/>
    <property type="match status" value="1"/>
</dbReference>
<dbReference type="InterPro" id="IPR038116">
    <property type="entry name" value="TrpR-like_sf"/>
</dbReference>
<dbReference type="PIRSF" id="PIRSF012508">
    <property type="entry name" value="YerC"/>
    <property type="match status" value="1"/>
</dbReference>
<reference evidence="1 2" key="1">
    <citation type="journal article" date="2016" name="Nat. Commun.">
        <title>Thousands of microbial genomes shed light on interconnected biogeochemical processes in an aquifer system.</title>
        <authorList>
            <person name="Anantharaman K."/>
            <person name="Brown C.T."/>
            <person name="Hug L.A."/>
            <person name="Sharon I."/>
            <person name="Castelle C.J."/>
            <person name="Probst A.J."/>
            <person name="Thomas B.C."/>
            <person name="Singh A."/>
            <person name="Wilkins M.J."/>
            <person name="Karaoz U."/>
            <person name="Brodie E.L."/>
            <person name="Williams K.H."/>
            <person name="Hubbard S.S."/>
            <person name="Banfield J.F."/>
        </authorList>
    </citation>
    <scope>NUCLEOTIDE SEQUENCE [LARGE SCALE GENOMIC DNA]</scope>
</reference>
<dbReference type="InterPro" id="IPR000831">
    <property type="entry name" value="Trp_repress"/>
</dbReference>
<dbReference type="Pfam" id="PF01371">
    <property type="entry name" value="Trp_repressor"/>
    <property type="match status" value="1"/>
</dbReference>
<proteinExistence type="predicted"/>
<dbReference type="GO" id="GO:0043565">
    <property type="term" value="F:sequence-specific DNA binding"/>
    <property type="evidence" value="ECO:0007669"/>
    <property type="project" value="InterPro"/>
</dbReference>
<dbReference type="NCBIfam" id="TIGR02531">
    <property type="entry name" value="yecD_yerC"/>
    <property type="match status" value="1"/>
</dbReference>
<evidence type="ECO:0008006" key="3">
    <source>
        <dbReference type="Google" id="ProtNLM"/>
    </source>
</evidence>
<sequence>MEDYPRWRDGLTDQLFKAMLLLKNEKECYSFFEDLATINEIKEFSQRLEVARMSSEASTYEEIAHKTGASSATISRVKRCLNYGADGYKLILGRLFEKKK</sequence>